<keyword evidence="3" id="KW-1185">Reference proteome</keyword>
<feature type="non-terminal residue" evidence="2">
    <location>
        <position position="290"/>
    </location>
</feature>
<dbReference type="AlphaFoldDB" id="A0AAV2QUV0"/>
<dbReference type="Gene3D" id="2.170.15.10">
    <property type="entry name" value="Proaerolysin, chain A, domain 3"/>
    <property type="match status" value="1"/>
</dbReference>
<evidence type="ECO:0000313" key="3">
    <source>
        <dbReference type="Proteomes" id="UP001497623"/>
    </source>
</evidence>
<feature type="signal peptide" evidence="1">
    <location>
        <begin position="1"/>
        <end position="32"/>
    </location>
</feature>
<dbReference type="PROSITE" id="PS51257">
    <property type="entry name" value="PROKAR_LIPOPROTEIN"/>
    <property type="match status" value="1"/>
</dbReference>
<proteinExistence type="predicted"/>
<protein>
    <submittedName>
        <fullName evidence="2">Uncharacterized protein</fullName>
    </submittedName>
</protein>
<comment type="caution">
    <text evidence="2">The sequence shown here is derived from an EMBL/GenBank/DDBJ whole genome shotgun (WGS) entry which is preliminary data.</text>
</comment>
<dbReference type="EMBL" id="CAXKWB010009728">
    <property type="protein sequence ID" value="CAL4095897.1"/>
    <property type="molecule type" value="Genomic_DNA"/>
</dbReference>
<reference evidence="2 3" key="1">
    <citation type="submission" date="2024-05" db="EMBL/GenBank/DDBJ databases">
        <authorList>
            <person name="Wallberg A."/>
        </authorList>
    </citation>
    <scope>NUCLEOTIDE SEQUENCE [LARGE SCALE GENOMIC DNA]</scope>
</reference>
<organism evidence="2 3">
    <name type="scientific">Meganyctiphanes norvegica</name>
    <name type="common">Northern krill</name>
    <name type="synonym">Thysanopoda norvegica</name>
    <dbReference type="NCBI Taxonomy" id="48144"/>
    <lineage>
        <taxon>Eukaryota</taxon>
        <taxon>Metazoa</taxon>
        <taxon>Ecdysozoa</taxon>
        <taxon>Arthropoda</taxon>
        <taxon>Crustacea</taxon>
        <taxon>Multicrustacea</taxon>
        <taxon>Malacostraca</taxon>
        <taxon>Eumalacostraca</taxon>
        <taxon>Eucarida</taxon>
        <taxon>Euphausiacea</taxon>
        <taxon>Euphausiidae</taxon>
        <taxon>Meganyctiphanes</taxon>
    </lineage>
</organism>
<accession>A0AAV2QUV0</accession>
<evidence type="ECO:0000313" key="2">
    <source>
        <dbReference type="EMBL" id="CAL4095897.1"/>
    </source>
</evidence>
<dbReference type="PANTHER" id="PTHR17503">
    <property type="entry name" value="SYNCOLLIN"/>
    <property type="match status" value="1"/>
</dbReference>
<dbReference type="PANTHER" id="PTHR17503:SF0">
    <property type="entry name" value="SYNCOLLIN"/>
    <property type="match status" value="1"/>
</dbReference>
<name>A0AAV2QUV0_MEGNR</name>
<dbReference type="Pfam" id="PF15138">
    <property type="entry name" value="Syncollin"/>
    <property type="match status" value="1"/>
</dbReference>
<dbReference type="Proteomes" id="UP001497623">
    <property type="component" value="Unassembled WGS sequence"/>
</dbReference>
<gene>
    <name evidence="2" type="ORF">MNOR_LOCUS15514</name>
</gene>
<dbReference type="Gene3D" id="2.60.20.10">
    <property type="entry name" value="Crystallins"/>
    <property type="match status" value="1"/>
</dbReference>
<feature type="chain" id="PRO_5043932019" evidence="1">
    <location>
        <begin position="33"/>
        <end position="290"/>
    </location>
</feature>
<dbReference type="InterPro" id="IPR028137">
    <property type="entry name" value="Syncollin"/>
</dbReference>
<dbReference type="GO" id="GO:0030667">
    <property type="term" value="C:secretory granule membrane"/>
    <property type="evidence" value="ECO:0007669"/>
    <property type="project" value="InterPro"/>
</dbReference>
<evidence type="ECO:0000256" key="1">
    <source>
        <dbReference type="SAM" id="SignalP"/>
    </source>
</evidence>
<dbReference type="GO" id="GO:0006887">
    <property type="term" value="P:exocytosis"/>
    <property type="evidence" value="ECO:0007669"/>
    <property type="project" value="InterPro"/>
</dbReference>
<sequence length="290" mass="32093">MKHQLKIQITYTMKHIPKIILFLLGMPQLILSLGCPDPVGLGPRTDDDNSMCAILYDNANDDTQTSCYGDHLQVRNGEQTGSVAYGWNDRASSLVVRDGCTFTGYKDGGYHGHHQDFTGIHFYLPHEHFDTFYNWNDEISSYICKCWFSPVDCSPEDMWELITSCHNQLVNDSIACTYQQSHGITMGKGFTNGHDVSATISAGVAAEISMEFAKASASISGSLTTGYSWSESEEFSTEMNEGVDVEFSVPAGSHRGVYQIKGECGDSKTRTTCFEVRDMDTKMVVSTTCP</sequence>
<keyword evidence="1" id="KW-0732">Signal</keyword>